<name>A0A0J8GTK6_9ALTE</name>
<dbReference type="InterPro" id="IPR037401">
    <property type="entry name" value="SnoaL-like"/>
</dbReference>
<dbReference type="Proteomes" id="UP000037600">
    <property type="component" value="Unassembled WGS sequence"/>
</dbReference>
<dbReference type="InterPro" id="IPR032710">
    <property type="entry name" value="NTF2-like_dom_sf"/>
</dbReference>
<organism evidence="2 3">
    <name type="scientific">Catenovulum maritimum</name>
    <dbReference type="NCBI Taxonomy" id="1513271"/>
    <lineage>
        <taxon>Bacteria</taxon>
        <taxon>Pseudomonadati</taxon>
        <taxon>Pseudomonadota</taxon>
        <taxon>Gammaproteobacteria</taxon>
        <taxon>Alteromonadales</taxon>
        <taxon>Alteromonadaceae</taxon>
        <taxon>Catenovulum</taxon>
    </lineage>
</organism>
<dbReference type="OrthoDB" id="1115105at2"/>
<protein>
    <submittedName>
        <fullName evidence="2">Transcriptional regulator</fullName>
    </submittedName>
</protein>
<proteinExistence type="predicted"/>
<dbReference type="PATRIC" id="fig|1513271.3.peg.3423"/>
<dbReference type="AlphaFoldDB" id="A0A0J8GTK6"/>
<accession>A0A0J8GTK6</accession>
<reference evidence="2 3" key="1">
    <citation type="submission" date="2015-04" db="EMBL/GenBank/DDBJ databases">
        <title>Draft Genome Sequence of the Novel Agar-Digesting Marine Bacterium Q1.</title>
        <authorList>
            <person name="Li Y."/>
            <person name="Li D."/>
            <person name="Chen G."/>
            <person name="Du Z."/>
        </authorList>
    </citation>
    <scope>NUCLEOTIDE SEQUENCE [LARGE SCALE GENOMIC DNA]</scope>
    <source>
        <strain evidence="2 3">Q1</strain>
    </source>
</reference>
<feature type="domain" description="SnoaL-like" evidence="1">
    <location>
        <begin position="12"/>
        <end position="112"/>
    </location>
</feature>
<dbReference type="RefSeq" id="WP_048695053.1">
    <property type="nucleotide sequence ID" value="NZ_KQ130505.1"/>
</dbReference>
<dbReference type="STRING" id="1513271.XM47_16635"/>
<evidence type="ECO:0000313" key="2">
    <source>
        <dbReference type="EMBL" id="KMT64018.1"/>
    </source>
</evidence>
<dbReference type="EMBL" id="LAZL01000034">
    <property type="protein sequence ID" value="KMT64018.1"/>
    <property type="molecule type" value="Genomic_DNA"/>
</dbReference>
<dbReference type="Pfam" id="PF12680">
    <property type="entry name" value="SnoaL_2"/>
    <property type="match status" value="1"/>
</dbReference>
<keyword evidence="3" id="KW-1185">Reference proteome</keyword>
<evidence type="ECO:0000259" key="1">
    <source>
        <dbReference type="Pfam" id="PF12680"/>
    </source>
</evidence>
<sequence>MNQSDINQFIQTYQSLNKDNLAQLADIYHPDINFIDPLHQVEGLAELTGYFASLYQNLVSCEFEIQAQLWQANQAALYWQMQYQHASLNGGKSVRVDGCSHLKFTDGLVIYHRDYLDAGAMLYEHIPLLGSAIRFVKKRASQ</sequence>
<dbReference type="Gene3D" id="3.10.450.50">
    <property type="match status" value="1"/>
</dbReference>
<evidence type="ECO:0000313" key="3">
    <source>
        <dbReference type="Proteomes" id="UP000037600"/>
    </source>
</evidence>
<dbReference type="SUPFAM" id="SSF54427">
    <property type="entry name" value="NTF2-like"/>
    <property type="match status" value="1"/>
</dbReference>
<comment type="caution">
    <text evidence="2">The sequence shown here is derived from an EMBL/GenBank/DDBJ whole genome shotgun (WGS) entry which is preliminary data.</text>
</comment>
<gene>
    <name evidence="2" type="ORF">XM47_16635</name>
</gene>